<evidence type="ECO:0000256" key="5">
    <source>
        <dbReference type="ARBA" id="ARBA00023288"/>
    </source>
</evidence>
<gene>
    <name evidence="10" type="ORF">CKF48_16835</name>
</gene>
<evidence type="ECO:0000256" key="1">
    <source>
        <dbReference type="ARBA" id="ARBA00004196"/>
    </source>
</evidence>
<keyword evidence="4" id="KW-0564">Palmitate</keyword>
<evidence type="ECO:0000313" key="11">
    <source>
        <dbReference type="Proteomes" id="UP000215137"/>
    </source>
</evidence>
<dbReference type="SMART" id="SM00079">
    <property type="entry name" value="PBPe"/>
    <property type="match status" value="1"/>
</dbReference>
<dbReference type="InterPro" id="IPR001320">
    <property type="entry name" value="Iontro_rcpt_C"/>
</dbReference>
<evidence type="ECO:0000256" key="4">
    <source>
        <dbReference type="ARBA" id="ARBA00023139"/>
    </source>
</evidence>
<dbReference type="Pfam" id="PF00497">
    <property type="entry name" value="SBP_bac_3"/>
    <property type="match status" value="1"/>
</dbReference>
<organism evidence="10 11">
    <name type="scientific">Cytobacillus kochii</name>
    <dbReference type="NCBI Taxonomy" id="859143"/>
    <lineage>
        <taxon>Bacteria</taxon>
        <taxon>Bacillati</taxon>
        <taxon>Bacillota</taxon>
        <taxon>Bacilli</taxon>
        <taxon>Bacillales</taxon>
        <taxon>Bacillaceae</taxon>
        <taxon>Cytobacillus</taxon>
    </lineage>
</organism>
<proteinExistence type="inferred from homology"/>
<evidence type="ECO:0000256" key="3">
    <source>
        <dbReference type="ARBA" id="ARBA00022729"/>
    </source>
</evidence>
<dbReference type="AlphaFoldDB" id="A0A248TKY7"/>
<comment type="subcellular location">
    <subcellularLocation>
        <location evidence="1">Cell envelope</location>
    </subcellularLocation>
</comment>
<dbReference type="GO" id="GO:0016020">
    <property type="term" value="C:membrane"/>
    <property type="evidence" value="ECO:0007669"/>
    <property type="project" value="InterPro"/>
</dbReference>
<dbReference type="GO" id="GO:0015276">
    <property type="term" value="F:ligand-gated monoatomic ion channel activity"/>
    <property type="evidence" value="ECO:0007669"/>
    <property type="project" value="InterPro"/>
</dbReference>
<dbReference type="GO" id="GO:0030313">
    <property type="term" value="C:cell envelope"/>
    <property type="evidence" value="ECO:0007669"/>
    <property type="project" value="UniProtKB-SubCell"/>
</dbReference>
<dbReference type="InterPro" id="IPR018313">
    <property type="entry name" value="SBP_3_CS"/>
</dbReference>
<dbReference type="OrthoDB" id="9774451at2"/>
<dbReference type="Proteomes" id="UP000215137">
    <property type="component" value="Chromosome"/>
</dbReference>
<dbReference type="EMBL" id="CP022983">
    <property type="protein sequence ID" value="ASV68805.1"/>
    <property type="molecule type" value="Genomic_DNA"/>
</dbReference>
<keyword evidence="5" id="KW-0449">Lipoprotein</keyword>
<evidence type="ECO:0000256" key="7">
    <source>
        <dbReference type="SAM" id="SignalP"/>
    </source>
</evidence>
<sequence length="260" mass="27929">MKKILKGMIVAASVAVLAACGSNEEASSGGMDLAEEGKFTYASSGEFNPFSVTQDDGSMTGFDIEVAEAVAKELGLEPVQQKFKFGGIVEGVKSGRFDAAVASHTITEERLQAVDFSIPYYYSGPQIYVRPDSDVETLEDLEGLEVAVAKGTTYQKTVSEVTDNIKFYDSDVVALEALSSGKHDAVITDFVTGKEAIGAGMNIEGKQLLEKSEQAIAVAKDNDELLEKINDALEKLHEDGTLTEISKEYIGEDITVESEE</sequence>
<evidence type="ECO:0000256" key="2">
    <source>
        <dbReference type="ARBA" id="ARBA00010333"/>
    </source>
</evidence>
<dbReference type="PANTHER" id="PTHR35936:SF19">
    <property type="entry name" value="AMINO-ACID-BINDING PROTEIN YXEM-RELATED"/>
    <property type="match status" value="1"/>
</dbReference>
<keyword evidence="11" id="KW-1185">Reference proteome</keyword>
<dbReference type="PROSITE" id="PS51257">
    <property type="entry name" value="PROKAR_LIPOPROTEIN"/>
    <property type="match status" value="1"/>
</dbReference>
<keyword evidence="3 7" id="KW-0732">Signal</keyword>
<dbReference type="Gene3D" id="3.40.190.10">
    <property type="entry name" value="Periplasmic binding protein-like II"/>
    <property type="match status" value="2"/>
</dbReference>
<evidence type="ECO:0000256" key="6">
    <source>
        <dbReference type="RuleBase" id="RU003744"/>
    </source>
</evidence>
<accession>A0A248TKY7</accession>
<dbReference type="SMART" id="SM00062">
    <property type="entry name" value="PBPb"/>
    <property type="match status" value="1"/>
</dbReference>
<evidence type="ECO:0000259" key="9">
    <source>
        <dbReference type="SMART" id="SM00079"/>
    </source>
</evidence>
<feature type="domain" description="Ionotropic glutamate receptor C-terminal" evidence="9">
    <location>
        <begin position="38"/>
        <end position="252"/>
    </location>
</feature>
<dbReference type="PROSITE" id="PS01039">
    <property type="entry name" value="SBP_BACTERIAL_3"/>
    <property type="match status" value="1"/>
</dbReference>
<protein>
    <submittedName>
        <fullName evidence="10">Amino acid ABC transporter substrate-binding protein</fullName>
    </submittedName>
</protein>
<evidence type="ECO:0000259" key="8">
    <source>
        <dbReference type="SMART" id="SM00062"/>
    </source>
</evidence>
<reference evidence="10 11" key="1">
    <citation type="submission" date="2017-08" db="EMBL/GenBank/DDBJ databases">
        <title>Complete Genome Sequence of Bacillus kochii Oregon-R-modENCODE STRAIN BDGP4, isolated from Drosophila melanogaster gut.</title>
        <authorList>
            <person name="Wan K.H."/>
            <person name="Yu C."/>
            <person name="Park S."/>
            <person name="Hammonds A.S."/>
            <person name="Booth B.W."/>
            <person name="Celniker S.E."/>
        </authorList>
    </citation>
    <scope>NUCLEOTIDE SEQUENCE [LARGE SCALE GENOMIC DNA]</scope>
    <source>
        <strain evidence="10 11">BDGP4</strain>
    </source>
</reference>
<comment type="similarity">
    <text evidence="2 6">Belongs to the bacterial solute-binding protein 3 family.</text>
</comment>
<dbReference type="RefSeq" id="WP_095372372.1">
    <property type="nucleotide sequence ID" value="NZ_CP022983.1"/>
</dbReference>
<name>A0A248TKY7_9BACI</name>
<feature type="signal peptide" evidence="7">
    <location>
        <begin position="1"/>
        <end position="18"/>
    </location>
</feature>
<dbReference type="SUPFAM" id="SSF53850">
    <property type="entry name" value="Periplasmic binding protein-like II"/>
    <property type="match status" value="1"/>
</dbReference>
<dbReference type="InterPro" id="IPR001638">
    <property type="entry name" value="Solute-binding_3/MltF_N"/>
</dbReference>
<evidence type="ECO:0000313" key="10">
    <source>
        <dbReference type="EMBL" id="ASV68805.1"/>
    </source>
</evidence>
<dbReference type="KEGG" id="bko:CKF48_16835"/>
<feature type="chain" id="PRO_5038509815" evidence="7">
    <location>
        <begin position="19"/>
        <end position="260"/>
    </location>
</feature>
<feature type="domain" description="Solute-binding protein family 3/N-terminal" evidence="8">
    <location>
        <begin position="38"/>
        <end position="253"/>
    </location>
</feature>
<dbReference type="PANTHER" id="PTHR35936">
    <property type="entry name" value="MEMBRANE-BOUND LYTIC MUREIN TRANSGLYCOSYLASE F"/>
    <property type="match status" value="1"/>
</dbReference>